<evidence type="ECO:0000313" key="2">
    <source>
        <dbReference type="EMBL" id="ODV88168.1"/>
    </source>
</evidence>
<keyword evidence="1" id="KW-0472">Membrane</keyword>
<name>A0A1E4T938_9ASCO</name>
<keyword evidence="1" id="KW-1133">Transmembrane helix</keyword>
<evidence type="ECO:0000313" key="3">
    <source>
        <dbReference type="Proteomes" id="UP000094801"/>
    </source>
</evidence>
<keyword evidence="3" id="KW-1185">Reference proteome</keyword>
<feature type="transmembrane region" description="Helical" evidence="1">
    <location>
        <begin position="147"/>
        <end position="167"/>
    </location>
</feature>
<organism evidence="2 3">
    <name type="scientific">[Candida] arabinofermentans NRRL YB-2248</name>
    <dbReference type="NCBI Taxonomy" id="983967"/>
    <lineage>
        <taxon>Eukaryota</taxon>
        <taxon>Fungi</taxon>
        <taxon>Dikarya</taxon>
        <taxon>Ascomycota</taxon>
        <taxon>Saccharomycotina</taxon>
        <taxon>Pichiomycetes</taxon>
        <taxon>Pichiales</taxon>
        <taxon>Pichiaceae</taxon>
        <taxon>Ogataea</taxon>
        <taxon>Ogataea/Candida clade</taxon>
    </lineage>
</organism>
<evidence type="ECO:0000256" key="1">
    <source>
        <dbReference type="SAM" id="Phobius"/>
    </source>
</evidence>
<accession>A0A1E4T938</accession>
<dbReference type="OrthoDB" id="4089405at2759"/>
<keyword evidence="1" id="KW-0812">Transmembrane</keyword>
<reference evidence="3" key="1">
    <citation type="submission" date="2016-04" db="EMBL/GenBank/DDBJ databases">
        <title>Comparative genomics of biotechnologically important yeasts.</title>
        <authorList>
            <consortium name="DOE Joint Genome Institute"/>
            <person name="Riley R."/>
            <person name="Haridas S."/>
            <person name="Wolfe K.H."/>
            <person name="Lopes M.R."/>
            <person name="Hittinger C.T."/>
            <person name="Goker M."/>
            <person name="Salamov A."/>
            <person name="Wisecaver J."/>
            <person name="Long T.M."/>
            <person name="Aerts A.L."/>
            <person name="Barry K."/>
            <person name="Choi C."/>
            <person name="Clum A."/>
            <person name="Coughlan A.Y."/>
            <person name="Deshpande S."/>
            <person name="Douglass A.P."/>
            <person name="Hanson S.J."/>
            <person name="Klenk H.-P."/>
            <person name="Labutti K."/>
            <person name="Lapidus A."/>
            <person name="Lindquist E."/>
            <person name="Lipzen A."/>
            <person name="Meier-Kolthoff J.P."/>
            <person name="Ohm R.A."/>
            <person name="Otillar R.P."/>
            <person name="Pangilinan J."/>
            <person name="Peng Y."/>
            <person name="Rokas A."/>
            <person name="Rosa C.A."/>
            <person name="Scheuner C."/>
            <person name="Sibirny A.A."/>
            <person name="Slot J.C."/>
            <person name="Stielow J.B."/>
            <person name="Sun H."/>
            <person name="Kurtzman C.P."/>
            <person name="Blackwell M."/>
            <person name="Grigoriev I.V."/>
            <person name="Jeffries T.W."/>
        </authorList>
    </citation>
    <scope>NUCLEOTIDE SEQUENCE [LARGE SCALE GENOMIC DNA]</scope>
    <source>
        <strain evidence="3">NRRL YB-2248</strain>
    </source>
</reference>
<gene>
    <name evidence="2" type="ORF">CANARDRAFT_193348</name>
</gene>
<proteinExistence type="predicted"/>
<protein>
    <submittedName>
        <fullName evidence="2">Uncharacterized protein</fullName>
    </submittedName>
</protein>
<feature type="transmembrane region" description="Helical" evidence="1">
    <location>
        <begin position="179"/>
        <end position="201"/>
    </location>
</feature>
<dbReference type="AlphaFoldDB" id="A0A1E4T938"/>
<dbReference type="STRING" id="983967.A0A1E4T938"/>
<dbReference type="EMBL" id="KV453847">
    <property type="protein sequence ID" value="ODV88168.1"/>
    <property type="molecule type" value="Genomic_DNA"/>
</dbReference>
<sequence length="346" mass="38636">MINDTLQKDTQQQLKQSKVLSVLLTCKLFQDELYESSSKVDLTSNVLINQSNSLIEKILLSEKVNLSQDLLASYFKIYPHINAVKVAINTYNSRNPNDIVTAETTTIPFRKLIYDGDFKGALDLVELTTASEKYTDFQQSKLYRWTGYFFGSIAGLIGSLHCSLLLFVPKVVAQGKGIYGIYGMIVTYLVNCGFLAGLSFSSKGLENGQLRFEAGTMPYAWFKKVSSLQMCSTIVEADAAINGLEGFATREVIDRVRKMGFSVNEPEQEVMLRQYWVGGGQGFVWCEPDLDPAELLWWKHLEEIGVKKVWDAGHAGIESGREVLTKSDNSTGEEKDDDGDVVLKLV</sequence>
<dbReference type="Proteomes" id="UP000094801">
    <property type="component" value="Unassembled WGS sequence"/>
</dbReference>